<dbReference type="GO" id="GO:0097367">
    <property type="term" value="F:carbohydrate derivative binding"/>
    <property type="evidence" value="ECO:0007669"/>
    <property type="project" value="InterPro"/>
</dbReference>
<sequence>MADHNDLLNRIEKNYMKLSKGQKRIADFILQNYDKVAFMTASTLGDSTGVSESTVVRFANALGYDGYPKLQKGLQESIKTKLTTVQRFELSKELEKESSYTKKVMNADMDNIRRTLDGIDEGVMEQIVEDIHNARRVYILGMRSSSVLANYLGFYLNFILKDVVVVNAGALDVFDHLINITKDDLLITISFPRYAKRTFEIVDFANAQGATIVGITDSPMAPLVSMVKHVLFARYNMNTFIDSLVAPMSLINALIQSVSIKEMDRVEENFEKLENIWNEYKIYNPK</sequence>
<dbReference type="STRING" id="1120920.SAMN03080599_00399"/>
<dbReference type="Pfam" id="PF01380">
    <property type="entry name" value="SIS"/>
    <property type="match status" value="1"/>
</dbReference>
<dbReference type="GO" id="GO:0003677">
    <property type="term" value="F:DNA binding"/>
    <property type="evidence" value="ECO:0007669"/>
    <property type="project" value="UniProtKB-KW"/>
</dbReference>
<evidence type="ECO:0000259" key="4">
    <source>
        <dbReference type="PROSITE" id="PS51071"/>
    </source>
</evidence>
<dbReference type="PROSITE" id="PS51464">
    <property type="entry name" value="SIS"/>
    <property type="match status" value="1"/>
</dbReference>
<reference evidence="6 7" key="1">
    <citation type="submission" date="2016-10" db="EMBL/GenBank/DDBJ databases">
        <authorList>
            <person name="de Groot N.N."/>
        </authorList>
    </citation>
    <scope>NUCLEOTIDE SEQUENCE [LARGE SCALE GENOMIC DNA]</scope>
    <source>
        <strain evidence="6 7">DSM 2784</strain>
    </source>
</reference>
<organism evidence="6 7">
    <name type="scientific">Acidaminobacter hydrogenoformans DSM 2784</name>
    <dbReference type="NCBI Taxonomy" id="1120920"/>
    <lineage>
        <taxon>Bacteria</taxon>
        <taxon>Bacillati</taxon>
        <taxon>Bacillota</taxon>
        <taxon>Clostridia</taxon>
        <taxon>Peptostreptococcales</taxon>
        <taxon>Acidaminobacteraceae</taxon>
        <taxon>Acidaminobacter</taxon>
    </lineage>
</organism>
<dbReference type="SUPFAM" id="SSF53697">
    <property type="entry name" value="SIS domain"/>
    <property type="match status" value="1"/>
</dbReference>
<dbReference type="PANTHER" id="PTHR30514:SF18">
    <property type="entry name" value="RPIR-FAMILY TRANSCRIPTIONAL REGULATOR"/>
    <property type="match status" value="1"/>
</dbReference>
<name>A0A1G5RRX6_9FIRM</name>
<protein>
    <submittedName>
        <fullName evidence="6">Transcriptional regulator, RpiR family</fullName>
    </submittedName>
</protein>
<keyword evidence="3" id="KW-0804">Transcription</keyword>
<proteinExistence type="predicted"/>
<dbReference type="Gene3D" id="3.40.50.10490">
    <property type="entry name" value="Glucose-6-phosphate isomerase like protein, domain 1"/>
    <property type="match status" value="1"/>
</dbReference>
<evidence type="ECO:0000313" key="6">
    <source>
        <dbReference type="EMBL" id="SCZ76767.1"/>
    </source>
</evidence>
<dbReference type="CDD" id="cd05013">
    <property type="entry name" value="SIS_RpiR"/>
    <property type="match status" value="1"/>
</dbReference>
<keyword evidence="2" id="KW-0238">DNA-binding</keyword>
<dbReference type="Proteomes" id="UP000199208">
    <property type="component" value="Unassembled WGS sequence"/>
</dbReference>
<dbReference type="InterPro" id="IPR046348">
    <property type="entry name" value="SIS_dom_sf"/>
</dbReference>
<dbReference type="PROSITE" id="PS51071">
    <property type="entry name" value="HTH_RPIR"/>
    <property type="match status" value="1"/>
</dbReference>
<gene>
    <name evidence="6" type="ORF">SAMN03080599_00399</name>
</gene>
<dbReference type="RefSeq" id="WP_092589217.1">
    <property type="nucleotide sequence ID" value="NZ_FMWL01000002.1"/>
</dbReference>
<dbReference type="InterPro" id="IPR047640">
    <property type="entry name" value="RpiR-like"/>
</dbReference>
<dbReference type="PANTHER" id="PTHR30514">
    <property type="entry name" value="GLUCOKINASE"/>
    <property type="match status" value="1"/>
</dbReference>
<dbReference type="GO" id="GO:0003700">
    <property type="term" value="F:DNA-binding transcription factor activity"/>
    <property type="evidence" value="ECO:0007669"/>
    <property type="project" value="InterPro"/>
</dbReference>
<dbReference type="InterPro" id="IPR001347">
    <property type="entry name" value="SIS_dom"/>
</dbReference>
<accession>A0A1G5RRX6</accession>
<feature type="domain" description="HTH rpiR-type" evidence="4">
    <location>
        <begin position="5"/>
        <end position="81"/>
    </location>
</feature>
<dbReference type="OrthoDB" id="2930at2"/>
<evidence type="ECO:0000256" key="2">
    <source>
        <dbReference type="ARBA" id="ARBA00023125"/>
    </source>
</evidence>
<dbReference type="InterPro" id="IPR009057">
    <property type="entry name" value="Homeodomain-like_sf"/>
</dbReference>
<dbReference type="SUPFAM" id="SSF46689">
    <property type="entry name" value="Homeodomain-like"/>
    <property type="match status" value="1"/>
</dbReference>
<evidence type="ECO:0000256" key="1">
    <source>
        <dbReference type="ARBA" id="ARBA00023015"/>
    </source>
</evidence>
<dbReference type="AlphaFoldDB" id="A0A1G5RRX6"/>
<keyword evidence="7" id="KW-1185">Reference proteome</keyword>
<feature type="domain" description="SIS" evidence="5">
    <location>
        <begin position="127"/>
        <end position="268"/>
    </location>
</feature>
<dbReference type="EMBL" id="FMWL01000002">
    <property type="protein sequence ID" value="SCZ76767.1"/>
    <property type="molecule type" value="Genomic_DNA"/>
</dbReference>
<dbReference type="Pfam" id="PF01418">
    <property type="entry name" value="HTH_6"/>
    <property type="match status" value="1"/>
</dbReference>
<evidence type="ECO:0000256" key="3">
    <source>
        <dbReference type="ARBA" id="ARBA00023163"/>
    </source>
</evidence>
<dbReference type="InterPro" id="IPR000281">
    <property type="entry name" value="HTH_RpiR"/>
</dbReference>
<evidence type="ECO:0000259" key="5">
    <source>
        <dbReference type="PROSITE" id="PS51464"/>
    </source>
</evidence>
<dbReference type="InterPro" id="IPR035472">
    <property type="entry name" value="RpiR-like_SIS"/>
</dbReference>
<evidence type="ECO:0000313" key="7">
    <source>
        <dbReference type="Proteomes" id="UP000199208"/>
    </source>
</evidence>
<dbReference type="GO" id="GO:1901135">
    <property type="term" value="P:carbohydrate derivative metabolic process"/>
    <property type="evidence" value="ECO:0007669"/>
    <property type="project" value="InterPro"/>
</dbReference>
<keyword evidence="1" id="KW-0805">Transcription regulation</keyword>
<dbReference type="InterPro" id="IPR036388">
    <property type="entry name" value="WH-like_DNA-bd_sf"/>
</dbReference>
<dbReference type="Gene3D" id="1.10.10.10">
    <property type="entry name" value="Winged helix-like DNA-binding domain superfamily/Winged helix DNA-binding domain"/>
    <property type="match status" value="1"/>
</dbReference>